<feature type="transmembrane region" description="Helical" evidence="1">
    <location>
        <begin position="125"/>
        <end position="151"/>
    </location>
</feature>
<organism evidence="2 3">
    <name type="scientific">Acetobacter tropicalis</name>
    <dbReference type="NCBI Taxonomy" id="104102"/>
    <lineage>
        <taxon>Bacteria</taxon>
        <taxon>Pseudomonadati</taxon>
        <taxon>Pseudomonadota</taxon>
        <taxon>Alphaproteobacteria</taxon>
        <taxon>Acetobacterales</taxon>
        <taxon>Acetobacteraceae</taxon>
        <taxon>Acetobacter</taxon>
    </lineage>
</organism>
<dbReference type="KEGG" id="ato:CIW82_04400"/>
<protein>
    <recommendedName>
        <fullName evidence="4">Glycosyltransferase RgtA/B/C/D-like domain-containing protein</fullName>
    </recommendedName>
</protein>
<dbReference type="Proteomes" id="UP000220394">
    <property type="component" value="Chromosome"/>
</dbReference>
<feature type="transmembrane region" description="Helical" evidence="1">
    <location>
        <begin position="318"/>
        <end position="334"/>
    </location>
</feature>
<name>A0A291PF28_9PROT</name>
<feature type="transmembrane region" description="Helical" evidence="1">
    <location>
        <begin position="211"/>
        <end position="231"/>
    </location>
</feature>
<reference evidence="2 3" key="1">
    <citation type="submission" date="2017-08" db="EMBL/GenBank/DDBJ databases">
        <title>Complete Genome Sequence of Acetobacter tropicalis Oregon-R-modENCODE STRAIN BDGP1, an acetic acid bacterium isolated from Drosophila melanogaster gut.</title>
        <authorList>
            <person name="Wan K.H."/>
            <person name="Yu C."/>
            <person name="Park S."/>
            <person name="Hammonds A.S."/>
            <person name="Booth B.W."/>
            <person name="Celniker S.E."/>
        </authorList>
    </citation>
    <scope>NUCLEOTIDE SEQUENCE [LARGE SCALE GENOMIC DNA]</scope>
    <source>
        <strain evidence="2 3">BDGP1</strain>
    </source>
</reference>
<feature type="transmembrane region" description="Helical" evidence="1">
    <location>
        <begin position="340"/>
        <end position="357"/>
    </location>
</feature>
<feature type="transmembrane region" description="Helical" evidence="1">
    <location>
        <begin position="265"/>
        <end position="282"/>
    </location>
</feature>
<proteinExistence type="predicted"/>
<sequence>MVSFSRMKHRMLESLAQGAEITKTPVLLLCSILLLALCYFASYSVLPFSNGDIAYYVIIGRGILRDHLLPYSYAFDHKPLAVYLVYAVWDQIIPLPYGKFELLACLLMGAFVWFCRALGPFNKGLAWLILTVGGSVFGILDANTETVLVAGEALFLRLLYQGNTQGKLLQFFGAGLVFAGIVNVNYLSAVCLFLPSLFLFLAPGWFRIRHILLAVLGLVTGLALLFAPYFVVGHGALQAYFSMQSAFLHHYGASLKARMRSVLRCAIYTVLLFPVLQGWIRVFPLTLKGEDRKTLVLLLWFLSSLPAVILSGHPFEHYFILCFAPAAIMAAILFEKNDVFPAYCFVPFTFFFVGGMIQDTRKNIDERLYYNRVDYAFLSKEIGTQKVLNIRGSHETFYLADLRPFDVYLFPTHIDILFGKENAWKRYMQDLLRRPAYVITPYAGCARNLVEPVVCQWLATHYTRIYSLNTRHARPQKDQRFSLDLYKLTLPEQRDDLANQTHSLQ</sequence>
<keyword evidence="1" id="KW-0472">Membrane</keyword>
<feature type="transmembrane region" description="Helical" evidence="1">
    <location>
        <begin position="294"/>
        <end position="311"/>
    </location>
</feature>
<gene>
    <name evidence="2" type="ORF">CIW82_04400</name>
</gene>
<evidence type="ECO:0000313" key="2">
    <source>
        <dbReference type="EMBL" id="ATJ90046.1"/>
    </source>
</evidence>
<evidence type="ECO:0008006" key="4">
    <source>
        <dbReference type="Google" id="ProtNLM"/>
    </source>
</evidence>
<dbReference type="EMBL" id="CP022699">
    <property type="protein sequence ID" value="ATJ90046.1"/>
    <property type="molecule type" value="Genomic_DNA"/>
</dbReference>
<accession>A0A291PF28</accession>
<keyword evidence="1" id="KW-1133">Transmembrane helix</keyword>
<evidence type="ECO:0000313" key="3">
    <source>
        <dbReference type="Proteomes" id="UP000220394"/>
    </source>
</evidence>
<feature type="transmembrane region" description="Helical" evidence="1">
    <location>
        <begin position="21"/>
        <end position="42"/>
    </location>
</feature>
<feature type="transmembrane region" description="Helical" evidence="1">
    <location>
        <begin position="171"/>
        <end position="199"/>
    </location>
</feature>
<dbReference type="AlphaFoldDB" id="A0A291PF28"/>
<feature type="transmembrane region" description="Helical" evidence="1">
    <location>
        <begin position="100"/>
        <end position="118"/>
    </location>
</feature>
<evidence type="ECO:0000256" key="1">
    <source>
        <dbReference type="SAM" id="Phobius"/>
    </source>
</evidence>
<keyword evidence="1" id="KW-0812">Transmembrane</keyword>